<feature type="non-terminal residue" evidence="1">
    <location>
        <position position="1"/>
    </location>
</feature>
<dbReference type="EMBL" id="UINC01212431">
    <property type="protein sequence ID" value="SVE36754.1"/>
    <property type="molecule type" value="Genomic_DNA"/>
</dbReference>
<name>A0A383CXD8_9ZZZZ</name>
<protein>
    <submittedName>
        <fullName evidence="1">Uncharacterized protein</fullName>
    </submittedName>
</protein>
<evidence type="ECO:0000313" key="1">
    <source>
        <dbReference type="EMBL" id="SVE36754.1"/>
    </source>
</evidence>
<reference evidence="1" key="1">
    <citation type="submission" date="2018-05" db="EMBL/GenBank/DDBJ databases">
        <authorList>
            <person name="Lanie J.A."/>
            <person name="Ng W.-L."/>
            <person name="Kazmierczak K.M."/>
            <person name="Andrzejewski T.M."/>
            <person name="Davidsen T.M."/>
            <person name="Wayne K.J."/>
            <person name="Tettelin H."/>
            <person name="Glass J.I."/>
            <person name="Rusch D."/>
            <person name="Podicherti R."/>
            <person name="Tsui H.-C.T."/>
            <person name="Winkler M.E."/>
        </authorList>
    </citation>
    <scope>NUCLEOTIDE SEQUENCE</scope>
</reference>
<dbReference type="AlphaFoldDB" id="A0A383CXD8"/>
<accession>A0A383CXD8</accession>
<proteinExistence type="predicted"/>
<gene>
    <name evidence="1" type="ORF">METZ01_LOCUS489608</name>
</gene>
<organism evidence="1">
    <name type="scientific">marine metagenome</name>
    <dbReference type="NCBI Taxonomy" id="408172"/>
    <lineage>
        <taxon>unclassified sequences</taxon>
        <taxon>metagenomes</taxon>
        <taxon>ecological metagenomes</taxon>
    </lineage>
</organism>
<sequence length="22" mass="2727">HRVLENSGAKITKRWRVYERDL</sequence>